<dbReference type="Pfam" id="PF07804">
    <property type="entry name" value="HipA_C"/>
    <property type="match status" value="1"/>
</dbReference>
<dbReference type="Proteomes" id="UP000219947">
    <property type="component" value="Unassembled WGS sequence"/>
</dbReference>
<evidence type="ECO:0000313" key="6">
    <source>
        <dbReference type="EMBL" id="PEN15586.1"/>
    </source>
</evidence>
<keyword evidence="2" id="KW-0808">Transferase</keyword>
<evidence type="ECO:0000313" key="7">
    <source>
        <dbReference type="Proteomes" id="UP000219947"/>
    </source>
</evidence>
<dbReference type="GO" id="GO:0004674">
    <property type="term" value="F:protein serine/threonine kinase activity"/>
    <property type="evidence" value="ECO:0007669"/>
    <property type="project" value="TreeGrafter"/>
</dbReference>
<proteinExistence type="inferred from homology"/>
<keyword evidence="7" id="KW-1185">Reference proteome</keyword>
<keyword evidence="3" id="KW-0418">Kinase</keyword>
<dbReference type="InterPro" id="IPR012893">
    <property type="entry name" value="HipA-like_C"/>
</dbReference>
<evidence type="ECO:0000256" key="1">
    <source>
        <dbReference type="ARBA" id="ARBA00010164"/>
    </source>
</evidence>
<sequence>MSETVQVTTVAGDREVIAGRLFINRGTGVFHYDAAYLANPAAYALAPSLPLVAGAQPLEGLGGLSDSAPDRWGRKLLQRARKCTSLSEFDYLLGVDDAGRQGSLRYWINDTPLSSDGTGIPHELDLPELLTTADAIELDPSAVDDIQARRLFSATGSLGGARPKANVLINGELGLAKFPKPVGDEWDLMGWEYTLNRLGTDLGIIVPQARLLKITDINGEDRHIYVARRFDRLRDNRQRIPYISAMTALEASDGDGGDWVDVVEYAREEGANTEQLWKRAMFGVLVGNTDDHLRNHGFLRFGREWGIAPCFDMNPTPDGDTHQLALFGDPSYEPSALVSKDSLSLFGVSEQDAHGWLRTAAPLLERAPERARGYGVDAPSASVMRPRFERATQAVRELRD</sequence>
<dbReference type="RefSeq" id="WP_098043105.1">
    <property type="nucleotide sequence ID" value="NZ_PDEV01000005.1"/>
</dbReference>
<evidence type="ECO:0000256" key="2">
    <source>
        <dbReference type="ARBA" id="ARBA00022679"/>
    </source>
</evidence>
<evidence type="ECO:0000259" key="4">
    <source>
        <dbReference type="Pfam" id="PF07804"/>
    </source>
</evidence>
<comment type="caution">
    <text evidence="6">The sequence shown here is derived from an EMBL/GenBank/DDBJ whole genome shotgun (WGS) entry which is preliminary data.</text>
</comment>
<comment type="similarity">
    <text evidence="1">Belongs to the HipA Ser/Thr kinase family.</text>
</comment>
<dbReference type="Gene3D" id="1.10.1070.20">
    <property type="match status" value="1"/>
</dbReference>
<evidence type="ECO:0000259" key="5">
    <source>
        <dbReference type="Pfam" id="PF13657"/>
    </source>
</evidence>
<protein>
    <submittedName>
        <fullName evidence="6">Toxin HipA</fullName>
    </submittedName>
</protein>
<gene>
    <name evidence="6" type="ORF">CRM92_09910</name>
</gene>
<organism evidence="6 7">
    <name type="scientific">Rothia dentocariosa</name>
    <dbReference type="NCBI Taxonomy" id="2047"/>
    <lineage>
        <taxon>Bacteria</taxon>
        <taxon>Bacillati</taxon>
        <taxon>Actinomycetota</taxon>
        <taxon>Actinomycetes</taxon>
        <taxon>Micrococcales</taxon>
        <taxon>Micrococcaceae</taxon>
        <taxon>Rothia</taxon>
    </lineage>
</organism>
<feature type="domain" description="HipA-like C-terminal" evidence="4">
    <location>
        <begin position="157"/>
        <end position="334"/>
    </location>
</feature>
<dbReference type="InterPro" id="IPR017508">
    <property type="entry name" value="HipA_N1"/>
</dbReference>
<feature type="domain" description="HipA N-terminal subdomain 1" evidence="5">
    <location>
        <begin position="17"/>
        <end position="93"/>
    </location>
</feature>
<dbReference type="AlphaFoldDB" id="A0A2A8D3R3"/>
<dbReference type="InterPro" id="IPR052028">
    <property type="entry name" value="HipA_Ser/Thr_kinase"/>
</dbReference>
<dbReference type="GO" id="GO:0005829">
    <property type="term" value="C:cytosol"/>
    <property type="evidence" value="ECO:0007669"/>
    <property type="project" value="TreeGrafter"/>
</dbReference>
<dbReference type="EMBL" id="PDEV01000005">
    <property type="protein sequence ID" value="PEN15586.1"/>
    <property type="molecule type" value="Genomic_DNA"/>
</dbReference>
<reference evidence="6" key="1">
    <citation type="submission" date="2017-10" db="EMBL/GenBank/DDBJ databases">
        <title>Kefir isolates.</title>
        <authorList>
            <person name="Kim Y."/>
            <person name="Blasche S."/>
        </authorList>
    </citation>
    <scope>NUCLEOTIDE SEQUENCE [LARGE SCALE GENOMIC DNA]</scope>
    <source>
        <strain evidence="6">OG2-2</strain>
    </source>
</reference>
<accession>A0A2A8D3R3</accession>
<dbReference type="PANTHER" id="PTHR37419">
    <property type="entry name" value="SERINE/THREONINE-PROTEIN KINASE TOXIN HIPA"/>
    <property type="match status" value="1"/>
</dbReference>
<dbReference type="PANTHER" id="PTHR37419:SF8">
    <property type="entry name" value="TOXIN YJJJ"/>
    <property type="match status" value="1"/>
</dbReference>
<name>A0A2A8D3R3_9MICC</name>
<dbReference type="Pfam" id="PF13657">
    <property type="entry name" value="Couple_hipA"/>
    <property type="match status" value="1"/>
</dbReference>
<evidence type="ECO:0000256" key="3">
    <source>
        <dbReference type="ARBA" id="ARBA00022777"/>
    </source>
</evidence>